<dbReference type="InterPro" id="IPR057326">
    <property type="entry name" value="KR_dom"/>
</dbReference>
<evidence type="ECO:0000256" key="1">
    <source>
        <dbReference type="ARBA" id="ARBA00006484"/>
    </source>
</evidence>
<reference evidence="4 5" key="1">
    <citation type="submission" date="2020-08" db="EMBL/GenBank/DDBJ databases">
        <title>Sequencing the genomes of 1000 actinobacteria strains.</title>
        <authorList>
            <person name="Klenk H.-P."/>
        </authorList>
    </citation>
    <scope>NUCLEOTIDE SEQUENCE [LARGE SCALE GENOMIC DNA]</scope>
    <source>
        <strain evidence="4 5">DSM 44230</strain>
    </source>
</reference>
<evidence type="ECO:0000256" key="2">
    <source>
        <dbReference type="ARBA" id="ARBA00023002"/>
    </source>
</evidence>
<gene>
    <name evidence="4" type="ORF">HNR67_004100</name>
</gene>
<dbReference type="FunFam" id="3.40.50.720:FF:000084">
    <property type="entry name" value="Short-chain dehydrogenase reductase"/>
    <property type="match status" value="1"/>
</dbReference>
<dbReference type="GO" id="GO:0004316">
    <property type="term" value="F:3-oxoacyl-[acyl-carrier-protein] reductase (NADPH) activity"/>
    <property type="evidence" value="ECO:0007669"/>
    <property type="project" value="UniProtKB-EC"/>
</dbReference>
<dbReference type="Pfam" id="PF13561">
    <property type="entry name" value="adh_short_C2"/>
    <property type="match status" value="1"/>
</dbReference>
<dbReference type="PRINTS" id="PR00080">
    <property type="entry name" value="SDRFAMILY"/>
</dbReference>
<dbReference type="SMART" id="SM00822">
    <property type="entry name" value="PKS_KR"/>
    <property type="match status" value="1"/>
</dbReference>
<dbReference type="RefSeq" id="WP_185003863.1">
    <property type="nucleotide sequence ID" value="NZ_BAAAUI010000027.1"/>
</dbReference>
<proteinExistence type="inferred from homology"/>
<dbReference type="PANTHER" id="PTHR43639">
    <property type="entry name" value="OXIDOREDUCTASE, SHORT-CHAIN DEHYDROGENASE/REDUCTASE FAMILY (AFU_ORTHOLOGUE AFUA_5G02870)"/>
    <property type="match status" value="1"/>
</dbReference>
<evidence type="ECO:0000313" key="4">
    <source>
        <dbReference type="EMBL" id="MBB4677982.1"/>
    </source>
</evidence>
<dbReference type="PANTHER" id="PTHR43639:SF1">
    <property type="entry name" value="SHORT-CHAIN DEHYDROGENASE_REDUCTASE FAMILY PROTEIN"/>
    <property type="match status" value="1"/>
</dbReference>
<dbReference type="InterPro" id="IPR002347">
    <property type="entry name" value="SDR_fam"/>
</dbReference>
<comment type="similarity">
    <text evidence="1">Belongs to the short-chain dehydrogenases/reductases (SDR) family.</text>
</comment>
<feature type="domain" description="Ketoreductase" evidence="3">
    <location>
        <begin position="9"/>
        <end position="187"/>
    </location>
</feature>
<organism evidence="4 5">
    <name type="scientific">Crossiella cryophila</name>
    <dbReference type="NCBI Taxonomy" id="43355"/>
    <lineage>
        <taxon>Bacteria</taxon>
        <taxon>Bacillati</taxon>
        <taxon>Actinomycetota</taxon>
        <taxon>Actinomycetes</taxon>
        <taxon>Pseudonocardiales</taxon>
        <taxon>Pseudonocardiaceae</taxon>
        <taxon>Crossiella</taxon>
    </lineage>
</organism>
<protein>
    <submittedName>
        <fullName evidence="4">3-oxoacyl-[acyl-carrier protein] reductase</fullName>
        <ecNumber evidence="4">1.1.1.100</ecNumber>
    </submittedName>
</protein>
<dbReference type="EC" id="1.1.1.100" evidence="4"/>
<keyword evidence="2 4" id="KW-0560">Oxidoreductase</keyword>
<dbReference type="PRINTS" id="PR00081">
    <property type="entry name" value="GDHRDH"/>
</dbReference>
<evidence type="ECO:0000313" key="5">
    <source>
        <dbReference type="Proteomes" id="UP000533598"/>
    </source>
</evidence>
<dbReference type="EMBL" id="JACHMH010000001">
    <property type="protein sequence ID" value="MBB4677982.1"/>
    <property type="molecule type" value="Genomic_DNA"/>
</dbReference>
<accession>A0A7W7CB95</accession>
<keyword evidence="5" id="KW-1185">Reference proteome</keyword>
<dbReference type="AlphaFoldDB" id="A0A7W7CB95"/>
<dbReference type="SUPFAM" id="SSF51735">
    <property type="entry name" value="NAD(P)-binding Rossmann-fold domains"/>
    <property type="match status" value="1"/>
</dbReference>
<comment type="caution">
    <text evidence="4">The sequence shown here is derived from an EMBL/GenBank/DDBJ whole genome shotgun (WGS) entry which is preliminary data.</text>
</comment>
<name>A0A7W7CB95_9PSEU</name>
<sequence>MTLPDLSGTAVLITGAAGGLGHGLARRFAEAGAAVAVHYRASVGAAHALVAELRELGTEALALPADLLSPEQVGHLVESTVDHFGRLDTLVNNAAVQPVQPLPEMTFEQWREVLGTNLDAVFLTTSLAVKHMEPGSSVINIASIEGSQPAFGHAHYSTAKAGLLMQTRAAALEYGPLGVRVNAVSPGLLHRDGLAEQWPEGVARWEQAAPLTRLGQAEDVGNACVFLASRLASWISGQNLVVDGGMSAHPNW</sequence>
<evidence type="ECO:0000259" key="3">
    <source>
        <dbReference type="SMART" id="SM00822"/>
    </source>
</evidence>
<dbReference type="Proteomes" id="UP000533598">
    <property type="component" value="Unassembled WGS sequence"/>
</dbReference>
<dbReference type="InterPro" id="IPR036291">
    <property type="entry name" value="NAD(P)-bd_dom_sf"/>
</dbReference>
<dbReference type="Gene3D" id="3.40.50.720">
    <property type="entry name" value="NAD(P)-binding Rossmann-like Domain"/>
    <property type="match status" value="1"/>
</dbReference>